<dbReference type="CDD" id="cd00170">
    <property type="entry name" value="SEC14"/>
    <property type="match status" value="1"/>
</dbReference>
<gene>
    <name evidence="3" type="ORF">ABMA27_005692</name>
    <name evidence="2" type="ORF">ABMA28_005900</name>
</gene>
<dbReference type="PRINTS" id="PR00180">
    <property type="entry name" value="CRETINALDHBP"/>
</dbReference>
<dbReference type="InterPro" id="IPR011074">
    <property type="entry name" value="CRAL/TRIO_N_dom"/>
</dbReference>
<dbReference type="SUPFAM" id="SSF46938">
    <property type="entry name" value="CRAL/TRIO N-terminal domain"/>
    <property type="match status" value="1"/>
</dbReference>
<sequence>MPFIEIAFQAEVSRFEDQDFEELARRNCNEDPDNRSKKIEELRSMIYERGECNPRRIDDAYLLRFLRCRRFIPALAHKLMVRYEQFRRDYAYLYNCDAFGLQKVKNVYGGTLPESPRNGRIILMRFGRWDPDSVPITDVVRCALLMDEIAVLQPKLQILGVTIIVDLEGLGLRHLRHLTPTIAHQIVSLMGVSFPLTMHGLHIVNYSWFMNKFFYLFKQFIPKAVWSHLFFHADMASLHSHIDPEYLPPEYGGYSRHVITTEQWISKIDKYKDDFLVQELRNLGFTVTS</sequence>
<comment type="caution">
    <text evidence="2">The sequence shown here is derived from an EMBL/GenBank/DDBJ whole genome shotgun (WGS) entry which is preliminary data.</text>
</comment>
<dbReference type="Pfam" id="PF00650">
    <property type="entry name" value="CRAL_TRIO"/>
    <property type="match status" value="1"/>
</dbReference>
<evidence type="ECO:0000313" key="3">
    <source>
        <dbReference type="EMBL" id="KAL0870758.1"/>
    </source>
</evidence>
<evidence type="ECO:0000313" key="4">
    <source>
        <dbReference type="Proteomes" id="UP001549920"/>
    </source>
</evidence>
<dbReference type="Proteomes" id="UP001549920">
    <property type="component" value="Unassembled WGS sequence"/>
</dbReference>
<dbReference type="Gene3D" id="1.10.8.20">
    <property type="entry name" value="N-terminal domain of phosphatidylinositol transfer protein sec14p"/>
    <property type="match status" value="1"/>
</dbReference>
<dbReference type="PANTHER" id="PTHR10174">
    <property type="entry name" value="ALPHA-TOCOPHEROL TRANSFER PROTEIN-RELATED"/>
    <property type="match status" value="1"/>
</dbReference>
<protein>
    <recommendedName>
        <fullName evidence="1">CRAL-TRIO domain-containing protein</fullName>
    </recommendedName>
</protein>
<name>A0ABD0SNA3_LOXSC</name>
<dbReference type="SUPFAM" id="SSF52087">
    <property type="entry name" value="CRAL/TRIO domain"/>
    <property type="match status" value="1"/>
</dbReference>
<evidence type="ECO:0000259" key="1">
    <source>
        <dbReference type="PROSITE" id="PS50191"/>
    </source>
</evidence>
<dbReference type="AlphaFoldDB" id="A0ABD0SNA3"/>
<dbReference type="InterPro" id="IPR001251">
    <property type="entry name" value="CRAL-TRIO_dom"/>
</dbReference>
<evidence type="ECO:0000313" key="5">
    <source>
        <dbReference type="Proteomes" id="UP001549921"/>
    </source>
</evidence>
<reference evidence="4 5" key="1">
    <citation type="submission" date="2024-06" db="EMBL/GenBank/DDBJ databases">
        <title>A chromosome-level genome assembly of beet webworm, Loxostege sticticalis.</title>
        <authorList>
            <person name="Zhang Y."/>
        </authorList>
    </citation>
    <scope>NUCLEOTIDE SEQUENCE [LARGE SCALE GENOMIC DNA]</scope>
    <source>
        <strain evidence="3">AQ026</strain>
        <strain evidence="2">AQ028</strain>
        <tissue evidence="2">Male pupae</tissue>
        <tissue evidence="3">Whole body</tissue>
    </source>
</reference>
<dbReference type="Gene3D" id="3.40.525.10">
    <property type="entry name" value="CRAL-TRIO lipid binding domain"/>
    <property type="match status" value="1"/>
</dbReference>
<dbReference type="InterPro" id="IPR036273">
    <property type="entry name" value="CRAL/TRIO_N_dom_sf"/>
</dbReference>
<organism evidence="2 5">
    <name type="scientific">Loxostege sticticalis</name>
    <name type="common">Beet webworm moth</name>
    <dbReference type="NCBI Taxonomy" id="481309"/>
    <lineage>
        <taxon>Eukaryota</taxon>
        <taxon>Metazoa</taxon>
        <taxon>Ecdysozoa</taxon>
        <taxon>Arthropoda</taxon>
        <taxon>Hexapoda</taxon>
        <taxon>Insecta</taxon>
        <taxon>Pterygota</taxon>
        <taxon>Neoptera</taxon>
        <taxon>Endopterygota</taxon>
        <taxon>Lepidoptera</taxon>
        <taxon>Glossata</taxon>
        <taxon>Ditrysia</taxon>
        <taxon>Pyraloidea</taxon>
        <taxon>Crambidae</taxon>
        <taxon>Pyraustinae</taxon>
        <taxon>Loxostege</taxon>
    </lineage>
</organism>
<dbReference type="PANTHER" id="PTHR10174:SF234">
    <property type="entry name" value="SD01558P"/>
    <property type="match status" value="1"/>
</dbReference>
<feature type="domain" description="CRAL-TRIO" evidence="1">
    <location>
        <begin position="107"/>
        <end position="259"/>
    </location>
</feature>
<dbReference type="SMART" id="SM01100">
    <property type="entry name" value="CRAL_TRIO_N"/>
    <property type="match status" value="1"/>
</dbReference>
<accession>A0ABD0SNA3</accession>
<dbReference type="Proteomes" id="UP001549921">
    <property type="component" value="Unassembled WGS sequence"/>
</dbReference>
<dbReference type="PROSITE" id="PS50191">
    <property type="entry name" value="CRAL_TRIO"/>
    <property type="match status" value="1"/>
</dbReference>
<dbReference type="EMBL" id="JBEDNZ010000018">
    <property type="protein sequence ID" value="KAL0821306.1"/>
    <property type="molecule type" value="Genomic_DNA"/>
</dbReference>
<keyword evidence="4" id="KW-1185">Reference proteome</keyword>
<dbReference type="SMART" id="SM00516">
    <property type="entry name" value="SEC14"/>
    <property type="match status" value="1"/>
</dbReference>
<evidence type="ECO:0000313" key="2">
    <source>
        <dbReference type="EMBL" id="KAL0821306.1"/>
    </source>
</evidence>
<dbReference type="EMBL" id="JBEUOH010000018">
    <property type="protein sequence ID" value="KAL0870758.1"/>
    <property type="molecule type" value="Genomic_DNA"/>
</dbReference>
<proteinExistence type="predicted"/>
<dbReference type="InterPro" id="IPR036865">
    <property type="entry name" value="CRAL-TRIO_dom_sf"/>
</dbReference>